<evidence type="ECO:0000313" key="3">
    <source>
        <dbReference type="Proteomes" id="UP001145021"/>
    </source>
</evidence>
<dbReference type="Proteomes" id="UP001145021">
    <property type="component" value="Unassembled WGS sequence"/>
</dbReference>
<dbReference type="AlphaFoldDB" id="A0A9W7XIV1"/>
<evidence type="ECO:0000256" key="1">
    <source>
        <dbReference type="ARBA" id="ARBA00025758"/>
    </source>
</evidence>
<reference evidence="2" key="1">
    <citation type="submission" date="2022-07" db="EMBL/GenBank/DDBJ databases">
        <title>Phylogenomic reconstructions and comparative analyses of Kickxellomycotina fungi.</title>
        <authorList>
            <person name="Reynolds N.K."/>
            <person name="Stajich J.E."/>
            <person name="Barry K."/>
            <person name="Grigoriev I.V."/>
            <person name="Crous P."/>
            <person name="Smith M.E."/>
        </authorList>
    </citation>
    <scope>NUCLEOTIDE SEQUENCE</scope>
    <source>
        <strain evidence="2">NBRC 105413</strain>
    </source>
</reference>
<dbReference type="PANTHER" id="PTHR12794:SF0">
    <property type="entry name" value="GEM-ASSOCIATED PROTEIN 2"/>
    <property type="match status" value="1"/>
</dbReference>
<dbReference type="Pfam" id="PF04938">
    <property type="entry name" value="SIP1"/>
    <property type="match status" value="1"/>
</dbReference>
<gene>
    <name evidence="2" type="ORF">LPJ64_004585</name>
</gene>
<comment type="similarity">
    <text evidence="1">Belongs to the gemin-2 family.</text>
</comment>
<dbReference type="GO" id="GO:0005634">
    <property type="term" value="C:nucleus"/>
    <property type="evidence" value="ECO:0007669"/>
    <property type="project" value="TreeGrafter"/>
</dbReference>
<accession>A0A9W7XIV1</accession>
<sequence length="252" mass="28703">MSSEDSFLYGQRGALPIPSNVALGDLSQEPESGEQYLLRVMNEAAAGPSFVAARASDVVQPIKKTEDHLAIAQDNPNAVALVEAVIPNEQWCSNYAKSLKKDRSRFRYIIKQTPIPIDFALPEAGNSRAWKTFCYETSSNRGILFALAAMDQAMTIRLIKWMTMWLAADRLWRAEGIWLWYLILKLDELLDHDDMHTLRELCRRLRKIRENISQKIGHNFIDLAVHRSEEIAALNILIISITRGYGQLDMEK</sequence>
<organism evidence="2 3">
    <name type="scientific">Coemansia asiatica</name>
    <dbReference type="NCBI Taxonomy" id="1052880"/>
    <lineage>
        <taxon>Eukaryota</taxon>
        <taxon>Fungi</taxon>
        <taxon>Fungi incertae sedis</taxon>
        <taxon>Zoopagomycota</taxon>
        <taxon>Kickxellomycotina</taxon>
        <taxon>Kickxellomycetes</taxon>
        <taxon>Kickxellales</taxon>
        <taxon>Kickxellaceae</taxon>
        <taxon>Coemansia</taxon>
    </lineage>
</organism>
<name>A0A9W7XIV1_9FUNG</name>
<proteinExistence type="inferred from homology"/>
<dbReference type="EMBL" id="JANBOH010000233">
    <property type="protein sequence ID" value="KAJ1643655.1"/>
    <property type="molecule type" value="Genomic_DNA"/>
</dbReference>
<dbReference type="InterPro" id="IPR035426">
    <property type="entry name" value="Gemin2/Brr1"/>
</dbReference>
<dbReference type="Gene3D" id="1.20.58.1070">
    <property type="match status" value="1"/>
</dbReference>
<evidence type="ECO:0000313" key="2">
    <source>
        <dbReference type="EMBL" id="KAJ1643655.1"/>
    </source>
</evidence>
<comment type="caution">
    <text evidence="2">The sequence shown here is derived from an EMBL/GenBank/DDBJ whole genome shotgun (WGS) entry which is preliminary data.</text>
</comment>
<dbReference type="GO" id="GO:0000387">
    <property type="term" value="P:spliceosomal snRNP assembly"/>
    <property type="evidence" value="ECO:0007669"/>
    <property type="project" value="InterPro"/>
</dbReference>
<keyword evidence="3" id="KW-1185">Reference proteome</keyword>
<dbReference type="PANTHER" id="PTHR12794">
    <property type="entry name" value="GEMIN2"/>
    <property type="match status" value="1"/>
</dbReference>
<dbReference type="GO" id="GO:0032797">
    <property type="term" value="C:SMN complex"/>
    <property type="evidence" value="ECO:0007669"/>
    <property type="project" value="TreeGrafter"/>
</dbReference>
<protein>
    <submittedName>
        <fullName evidence="2">Uncharacterized protein</fullName>
    </submittedName>
</protein>